<dbReference type="GO" id="GO:0004521">
    <property type="term" value="F:RNA endonuclease activity"/>
    <property type="evidence" value="ECO:0007669"/>
    <property type="project" value="TreeGrafter"/>
</dbReference>
<evidence type="ECO:0000313" key="1">
    <source>
        <dbReference type="EMBL" id="QEC63103.1"/>
    </source>
</evidence>
<dbReference type="Pfam" id="PF02452">
    <property type="entry name" value="PemK_toxin"/>
    <property type="match status" value="1"/>
</dbReference>
<dbReference type="Gene3D" id="2.30.30.110">
    <property type="match status" value="1"/>
</dbReference>
<dbReference type="InterPro" id="IPR011067">
    <property type="entry name" value="Plasmid_toxin/cell-grow_inhib"/>
</dbReference>
<gene>
    <name evidence="1" type="ORF">FRZ54_11115</name>
</gene>
<dbReference type="KEGG" id="mgin:FRZ54_11115"/>
<proteinExistence type="predicted"/>
<organism evidence="1 2">
    <name type="scientific">Mucilaginibacter ginsenosidivorans</name>
    <dbReference type="NCBI Taxonomy" id="398053"/>
    <lineage>
        <taxon>Bacteria</taxon>
        <taxon>Pseudomonadati</taxon>
        <taxon>Bacteroidota</taxon>
        <taxon>Sphingobacteriia</taxon>
        <taxon>Sphingobacteriales</taxon>
        <taxon>Sphingobacteriaceae</taxon>
        <taxon>Mucilaginibacter</taxon>
    </lineage>
</organism>
<dbReference type="AlphaFoldDB" id="A0A5B8UVX7"/>
<dbReference type="EMBL" id="CP042436">
    <property type="protein sequence ID" value="QEC63103.1"/>
    <property type="molecule type" value="Genomic_DNA"/>
</dbReference>
<dbReference type="OrthoDB" id="962723at2"/>
<dbReference type="PANTHER" id="PTHR33988">
    <property type="entry name" value="ENDORIBONUCLEASE MAZF-RELATED"/>
    <property type="match status" value="1"/>
</dbReference>
<keyword evidence="2" id="KW-1185">Reference proteome</keyword>
<name>A0A5B8UVX7_9SPHI</name>
<dbReference type="InterPro" id="IPR003477">
    <property type="entry name" value="PemK-like"/>
</dbReference>
<dbReference type="GO" id="GO:0006402">
    <property type="term" value="P:mRNA catabolic process"/>
    <property type="evidence" value="ECO:0007669"/>
    <property type="project" value="TreeGrafter"/>
</dbReference>
<dbReference type="RefSeq" id="WP_147031679.1">
    <property type="nucleotide sequence ID" value="NZ_CP042436.1"/>
</dbReference>
<accession>A0A5B8UVX7</accession>
<dbReference type="SUPFAM" id="SSF50118">
    <property type="entry name" value="Cell growth inhibitor/plasmid maintenance toxic component"/>
    <property type="match status" value="1"/>
</dbReference>
<sequence length="112" mass="12664">MYKQGDVIAVHYPLTDKPAKTKLRPAIVVSNEISNQLDNDVLVCPITTKTRDSEFSYALNNDDLSQSLPYGSEVRCNKIMTIRVWEKQIIGKISEVNSQTLSGILHLIKRVF</sequence>
<protein>
    <submittedName>
        <fullName evidence="1">Type II toxin-antitoxin system PemK/MazF family toxin</fullName>
    </submittedName>
</protein>
<reference evidence="1 2" key="1">
    <citation type="journal article" date="2017" name="Curr. Microbiol.">
        <title>Mucilaginibacter ginsenosidivorans sp. nov., Isolated from Soil of Ginseng Field.</title>
        <authorList>
            <person name="Kim M.M."/>
            <person name="Siddiqi M.Z."/>
            <person name="Im W.T."/>
        </authorList>
    </citation>
    <scope>NUCLEOTIDE SEQUENCE [LARGE SCALE GENOMIC DNA]</scope>
    <source>
        <strain evidence="1 2">Gsoil 3017</strain>
    </source>
</reference>
<dbReference type="GO" id="GO:0016075">
    <property type="term" value="P:rRNA catabolic process"/>
    <property type="evidence" value="ECO:0007669"/>
    <property type="project" value="TreeGrafter"/>
</dbReference>
<evidence type="ECO:0000313" key="2">
    <source>
        <dbReference type="Proteomes" id="UP000321479"/>
    </source>
</evidence>
<dbReference type="Proteomes" id="UP000321479">
    <property type="component" value="Chromosome"/>
</dbReference>
<dbReference type="GO" id="GO:0003677">
    <property type="term" value="F:DNA binding"/>
    <property type="evidence" value="ECO:0007669"/>
    <property type="project" value="InterPro"/>
</dbReference>